<reference evidence="1 2" key="4">
    <citation type="journal article" date="2011" name="BMC Genomics">
        <title>RNA-Seq improves annotation of protein-coding genes in the cucumber genome.</title>
        <authorList>
            <person name="Li Z."/>
            <person name="Zhang Z."/>
            <person name="Yan P."/>
            <person name="Huang S."/>
            <person name="Fei Z."/>
            <person name="Lin K."/>
        </authorList>
    </citation>
    <scope>NUCLEOTIDE SEQUENCE [LARGE SCALE GENOMIC DNA]</scope>
    <source>
        <strain evidence="2">cv. 9930</strain>
    </source>
</reference>
<reference evidence="1 2" key="3">
    <citation type="journal article" date="2010" name="BMC Genomics">
        <title>Transcriptome sequencing and comparative analysis of cucumber flowers with different sex types.</title>
        <authorList>
            <person name="Guo S."/>
            <person name="Zheng Y."/>
            <person name="Joung J.G."/>
            <person name="Liu S."/>
            <person name="Zhang Z."/>
            <person name="Crasta O.R."/>
            <person name="Sobral B.W."/>
            <person name="Xu Y."/>
            <person name="Huang S."/>
            <person name="Fei Z."/>
        </authorList>
    </citation>
    <scope>NUCLEOTIDE SEQUENCE [LARGE SCALE GENOMIC DNA]</scope>
    <source>
        <strain evidence="2">cv. 9930</strain>
    </source>
</reference>
<accession>A0A0A0K7P1</accession>
<reference evidence="1 2" key="1">
    <citation type="journal article" date="2009" name="Nat. Genet.">
        <title>The genome of the cucumber, Cucumis sativus L.</title>
        <authorList>
            <person name="Huang S."/>
            <person name="Li R."/>
            <person name="Zhang Z."/>
            <person name="Li L."/>
            <person name="Gu X."/>
            <person name="Fan W."/>
            <person name="Lucas W.J."/>
            <person name="Wang X."/>
            <person name="Xie B."/>
            <person name="Ni P."/>
            <person name="Ren Y."/>
            <person name="Zhu H."/>
            <person name="Li J."/>
            <person name="Lin K."/>
            <person name="Jin W."/>
            <person name="Fei Z."/>
            <person name="Li G."/>
            <person name="Staub J."/>
            <person name="Kilian A."/>
            <person name="van der Vossen E.A."/>
            <person name="Wu Y."/>
            <person name="Guo J."/>
            <person name="He J."/>
            <person name="Jia Z."/>
            <person name="Ren Y."/>
            <person name="Tian G."/>
            <person name="Lu Y."/>
            <person name="Ruan J."/>
            <person name="Qian W."/>
            <person name="Wang M."/>
            <person name="Huang Q."/>
            <person name="Li B."/>
            <person name="Xuan Z."/>
            <person name="Cao J."/>
            <person name="Asan"/>
            <person name="Wu Z."/>
            <person name="Zhang J."/>
            <person name="Cai Q."/>
            <person name="Bai Y."/>
            <person name="Zhao B."/>
            <person name="Han Y."/>
            <person name="Li Y."/>
            <person name="Li X."/>
            <person name="Wang S."/>
            <person name="Shi Q."/>
            <person name="Liu S."/>
            <person name="Cho W.K."/>
            <person name="Kim J.Y."/>
            <person name="Xu Y."/>
            <person name="Heller-Uszynska K."/>
            <person name="Miao H."/>
            <person name="Cheng Z."/>
            <person name="Zhang S."/>
            <person name="Wu J."/>
            <person name="Yang Y."/>
            <person name="Kang H."/>
            <person name="Li M."/>
            <person name="Liang H."/>
            <person name="Ren X."/>
            <person name="Shi Z."/>
            <person name="Wen M."/>
            <person name="Jian M."/>
            <person name="Yang H."/>
            <person name="Zhang G."/>
            <person name="Yang Z."/>
            <person name="Chen R."/>
            <person name="Liu S."/>
            <person name="Li J."/>
            <person name="Ma L."/>
            <person name="Liu H."/>
            <person name="Zhou Y."/>
            <person name="Zhao J."/>
            <person name="Fang X."/>
            <person name="Li G."/>
            <person name="Fang L."/>
            <person name="Li Y."/>
            <person name="Liu D."/>
            <person name="Zheng H."/>
            <person name="Zhang Y."/>
            <person name="Qin N."/>
            <person name="Li Z."/>
            <person name="Yang G."/>
            <person name="Yang S."/>
            <person name="Bolund L."/>
            <person name="Kristiansen K."/>
            <person name="Zheng H."/>
            <person name="Li S."/>
            <person name="Zhang X."/>
            <person name="Yang H."/>
            <person name="Wang J."/>
            <person name="Sun R."/>
            <person name="Zhang B."/>
            <person name="Jiang S."/>
            <person name="Wang J."/>
            <person name="Du Y."/>
            <person name="Li S."/>
        </authorList>
    </citation>
    <scope>NUCLEOTIDE SEQUENCE [LARGE SCALE GENOMIC DNA]</scope>
    <source>
        <strain evidence="2">cv. 9930</strain>
    </source>
</reference>
<reference evidence="1 2" key="2">
    <citation type="journal article" date="2009" name="PLoS ONE">
        <title>An integrated genetic and cytogenetic map of the cucumber genome.</title>
        <authorList>
            <person name="Ren Y."/>
            <person name="Zhang Z."/>
            <person name="Liu J."/>
            <person name="Staub J.E."/>
            <person name="Han Y."/>
            <person name="Cheng Z."/>
            <person name="Li X."/>
            <person name="Lu J."/>
            <person name="Miao H."/>
            <person name="Kang H."/>
            <person name="Xie B."/>
            <person name="Gu X."/>
            <person name="Wang X."/>
            <person name="Du Y."/>
            <person name="Jin W."/>
            <person name="Huang S."/>
        </authorList>
    </citation>
    <scope>NUCLEOTIDE SEQUENCE [LARGE SCALE GENOMIC DNA]</scope>
    <source>
        <strain evidence="2">cv. 9930</strain>
    </source>
</reference>
<dbReference type="EMBL" id="CM002927">
    <property type="protein sequence ID" value="KGN45765.1"/>
    <property type="molecule type" value="Genomic_DNA"/>
</dbReference>
<sequence>MVQRVKHAPMRYDYVDLVAYAFTCETDSIEAKPFTFEEKIVSDSKKQQKDSMEAELFSLQKNQTWSLISKPSIQELNQQSGLTKSN</sequence>
<organism evidence="1 2">
    <name type="scientific">Cucumis sativus</name>
    <name type="common">Cucumber</name>
    <dbReference type="NCBI Taxonomy" id="3659"/>
    <lineage>
        <taxon>Eukaryota</taxon>
        <taxon>Viridiplantae</taxon>
        <taxon>Streptophyta</taxon>
        <taxon>Embryophyta</taxon>
        <taxon>Tracheophyta</taxon>
        <taxon>Spermatophyta</taxon>
        <taxon>Magnoliopsida</taxon>
        <taxon>eudicotyledons</taxon>
        <taxon>Gunneridae</taxon>
        <taxon>Pentapetalae</taxon>
        <taxon>rosids</taxon>
        <taxon>fabids</taxon>
        <taxon>Cucurbitales</taxon>
        <taxon>Cucurbitaceae</taxon>
        <taxon>Benincaseae</taxon>
        <taxon>Cucumis</taxon>
    </lineage>
</organism>
<keyword evidence="2" id="KW-1185">Reference proteome</keyword>
<evidence type="ECO:0000313" key="1">
    <source>
        <dbReference type="EMBL" id="KGN45765.1"/>
    </source>
</evidence>
<gene>
    <name evidence="1" type="ORF">Csa_6G009440</name>
</gene>
<name>A0A0A0K7P1_CUCSA</name>
<evidence type="ECO:0000313" key="2">
    <source>
        <dbReference type="Proteomes" id="UP000029981"/>
    </source>
</evidence>
<dbReference type="AlphaFoldDB" id="A0A0A0K7P1"/>
<dbReference type="Gramene" id="KGN45765">
    <property type="protein sequence ID" value="KGN45765"/>
    <property type="gene ID" value="Csa_6G009440"/>
</dbReference>
<dbReference type="Proteomes" id="UP000029981">
    <property type="component" value="Chromosome 6"/>
</dbReference>
<proteinExistence type="predicted"/>
<protein>
    <submittedName>
        <fullName evidence="1">Uncharacterized protein</fullName>
    </submittedName>
</protein>